<dbReference type="AlphaFoldDB" id="A0A3B0WCK0"/>
<sequence length="191" mass="21507">MKSNKIKLTILAAFSFFLISGCVNSPEVVSVSTANKMIQEALKEQRVEMNKIKEPEVALLLLADSDVNSQANFNKRSSHAVLGTPTSIKVFQLTDDSMLLSADQESLNKDIDVALGKTYLDHSDFVITPGAFKFVDFEKIHEKTRFIGVVANYRNSNHSTWKQVIKLDLKDRKQALFIHLTQQSVFVRSED</sequence>
<evidence type="ECO:0000313" key="1">
    <source>
        <dbReference type="EMBL" id="VAW50063.1"/>
    </source>
</evidence>
<accession>A0A3B0WCK0</accession>
<name>A0A3B0WCK0_9ZZZZ</name>
<dbReference type="PANTHER" id="PTHR37625">
    <property type="entry name" value="OUTER MEMBRANE LIPOPROTEIN-RELATED"/>
    <property type="match status" value="1"/>
</dbReference>
<dbReference type="InterPro" id="IPR038706">
    <property type="entry name" value="Type_VI_SciN-like_sf"/>
</dbReference>
<dbReference type="Pfam" id="PF12790">
    <property type="entry name" value="T6SS-SciN"/>
    <property type="match status" value="1"/>
</dbReference>
<gene>
    <name evidence="1" type="ORF">MNBD_GAMMA04-1202</name>
</gene>
<reference evidence="1" key="1">
    <citation type="submission" date="2018-06" db="EMBL/GenBank/DDBJ databases">
        <authorList>
            <person name="Zhirakovskaya E."/>
        </authorList>
    </citation>
    <scope>NUCLEOTIDE SEQUENCE</scope>
</reference>
<dbReference type="EMBL" id="UOFB01000431">
    <property type="protein sequence ID" value="VAW50063.1"/>
    <property type="molecule type" value="Genomic_DNA"/>
</dbReference>
<protein>
    <recommendedName>
        <fullName evidence="2">Type VI secretion lipoprotein/VasD</fullName>
    </recommendedName>
</protein>
<proteinExistence type="predicted"/>
<evidence type="ECO:0008006" key="2">
    <source>
        <dbReference type="Google" id="ProtNLM"/>
    </source>
</evidence>
<dbReference type="InterPro" id="IPR017734">
    <property type="entry name" value="T6SS_SciN"/>
</dbReference>
<dbReference type="PROSITE" id="PS51257">
    <property type="entry name" value="PROKAR_LIPOPROTEIN"/>
    <property type="match status" value="1"/>
</dbReference>
<dbReference type="NCBIfam" id="TIGR03352">
    <property type="entry name" value="VI_chp_3"/>
    <property type="match status" value="1"/>
</dbReference>
<organism evidence="1">
    <name type="scientific">hydrothermal vent metagenome</name>
    <dbReference type="NCBI Taxonomy" id="652676"/>
    <lineage>
        <taxon>unclassified sequences</taxon>
        <taxon>metagenomes</taxon>
        <taxon>ecological metagenomes</taxon>
    </lineage>
</organism>
<dbReference type="PANTHER" id="PTHR37625:SF5">
    <property type="entry name" value="LIPOPROTEIN"/>
    <property type="match status" value="1"/>
</dbReference>
<dbReference type="Gene3D" id="2.60.40.4150">
    <property type="entry name" value="Type VI secretion system, lipoprotein SciN"/>
    <property type="match status" value="1"/>
</dbReference>